<organism evidence="1 2">
    <name type="scientific">Acinetobacter guillouiae NIPH 991</name>
    <dbReference type="NCBI Taxonomy" id="1217656"/>
    <lineage>
        <taxon>Bacteria</taxon>
        <taxon>Pseudomonadati</taxon>
        <taxon>Pseudomonadota</taxon>
        <taxon>Gammaproteobacteria</taxon>
        <taxon>Moraxellales</taxon>
        <taxon>Moraxellaceae</taxon>
        <taxon>Acinetobacter</taxon>
    </lineage>
</organism>
<dbReference type="EMBL" id="APPJ01000012">
    <property type="protein sequence ID" value="ENV15946.1"/>
    <property type="molecule type" value="Genomic_DNA"/>
</dbReference>
<gene>
    <name evidence="1" type="ORF">F964_02881</name>
</gene>
<dbReference type="Proteomes" id="UP000013148">
    <property type="component" value="Unassembled WGS sequence"/>
</dbReference>
<protein>
    <submittedName>
        <fullName evidence="1">Uncharacterized protein</fullName>
    </submittedName>
</protein>
<dbReference type="HOGENOM" id="CLU_1811592_0_0_6"/>
<name>N8WVE0_ACIGI</name>
<dbReference type="AlphaFoldDB" id="N8WVE0"/>
<proteinExistence type="predicted"/>
<keyword evidence="2" id="KW-1185">Reference proteome</keyword>
<dbReference type="PATRIC" id="fig|1217656.3.peg.2822"/>
<reference evidence="1 2" key="1">
    <citation type="submission" date="2013-02" db="EMBL/GenBank/DDBJ databases">
        <title>The Genome Sequence of Acinetobacter guillouiae NIPH 991.</title>
        <authorList>
            <consortium name="The Broad Institute Genome Sequencing Platform"/>
            <consortium name="The Broad Institute Genome Sequencing Center for Infectious Disease"/>
            <person name="Cerqueira G."/>
            <person name="Feldgarden M."/>
            <person name="Courvalin P."/>
            <person name="Perichon B."/>
            <person name="Grillot-Courvalin C."/>
            <person name="Clermont D."/>
            <person name="Rocha E."/>
            <person name="Yoon E.-J."/>
            <person name="Nemec A."/>
            <person name="Walker B."/>
            <person name="Young S.K."/>
            <person name="Zeng Q."/>
            <person name="Gargeya S."/>
            <person name="Fitzgerald M."/>
            <person name="Haas B."/>
            <person name="Abouelleil A."/>
            <person name="Alvarado L."/>
            <person name="Arachchi H.M."/>
            <person name="Berlin A.M."/>
            <person name="Chapman S.B."/>
            <person name="Dewar J."/>
            <person name="Goldberg J."/>
            <person name="Griggs A."/>
            <person name="Gujja S."/>
            <person name="Hansen M."/>
            <person name="Howarth C."/>
            <person name="Imamovic A."/>
            <person name="Larimer J."/>
            <person name="McCowan C."/>
            <person name="Murphy C."/>
            <person name="Neiman D."/>
            <person name="Pearson M."/>
            <person name="Priest M."/>
            <person name="Roberts A."/>
            <person name="Saif S."/>
            <person name="Shea T."/>
            <person name="Sisk P."/>
            <person name="Sykes S."/>
            <person name="Wortman J."/>
            <person name="Nusbaum C."/>
            <person name="Birren B."/>
        </authorList>
    </citation>
    <scope>NUCLEOTIDE SEQUENCE [LARGE SCALE GENOMIC DNA]</scope>
    <source>
        <strain evidence="1 2">NIPH 991</strain>
    </source>
</reference>
<evidence type="ECO:0000313" key="2">
    <source>
        <dbReference type="Proteomes" id="UP000013148"/>
    </source>
</evidence>
<evidence type="ECO:0000313" key="1">
    <source>
        <dbReference type="EMBL" id="ENV15946.1"/>
    </source>
</evidence>
<sequence>MPYSNIIQNLSADLASSFALIQSMLKNYFMDLNILVVDKDEFDYFCMALLFTICSRNLSNDDQELILSGFKYSEYAKIKVNYYIEYFNLDSSCIIHDLEINSLTNALFDSVNTDFDPLSINHFVVILDFKNMMADIIKMYS</sequence>
<accession>N8WVE0</accession>
<dbReference type="RefSeq" id="WP_004821174.1">
    <property type="nucleotide sequence ID" value="NZ_KB849456.1"/>
</dbReference>
<comment type="caution">
    <text evidence="1">The sequence shown here is derived from an EMBL/GenBank/DDBJ whole genome shotgun (WGS) entry which is preliminary data.</text>
</comment>
<dbReference type="eggNOG" id="ENOG5031SP2">
    <property type="taxonomic scope" value="Bacteria"/>
</dbReference>